<accession>A0A5J4LAA6</accession>
<dbReference type="PROSITE" id="PS00588">
    <property type="entry name" value="FLAGELLA_BB_ROD"/>
    <property type="match status" value="1"/>
</dbReference>
<dbReference type="InterPro" id="IPR037925">
    <property type="entry name" value="FlgE/F/G-like"/>
</dbReference>
<reference evidence="5" key="1">
    <citation type="submission" date="2019-10" db="EMBL/GenBank/DDBJ databases">
        <title>Metagenomic sequencing of thiosulfate-disproportionating enrichment culture.</title>
        <authorList>
            <person name="Umezawa K."/>
            <person name="Kojima H."/>
            <person name="Fukui M."/>
        </authorList>
    </citation>
    <scope>NUCLEOTIDE SEQUENCE</scope>
    <source>
        <strain evidence="5">45J</strain>
    </source>
</reference>
<dbReference type="InterPro" id="IPR053967">
    <property type="entry name" value="LlgE_F_G-like_D1"/>
</dbReference>
<name>A0A5J4LAA6_9ZZZZ</name>
<dbReference type="InterPro" id="IPR001444">
    <property type="entry name" value="Flag_bb_rod_N"/>
</dbReference>
<keyword evidence="5" id="KW-0966">Cell projection</keyword>
<proteinExistence type="inferred from homology"/>
<evidence type="ECO:0000259" key="2">
    <source>
        <dbReference type="Pfam" id="PF00460"/>
    </source>
</evidence>
<protein>
    <submittedName>
        <fullName evidence="5">Flagellar basal-body rod protein FlgF</fullName>
    </submittedName>
</protein>
<dbReference type="InterPro" id="IPR012836">
    <property type="entry name" value="FlgF"/>
</dbReference>
<dbReference type="EMBL" id="BLAB01000001">
    <property type="protein sequence ID" value="GER94486.1"/>
    <property type="molecule type" value="Genomic_DNA"/>
</dbReference>
<evidence type="ECO:0000313" key="5">
    <source>
        <dbReference type="EMBL" id="GER94486.1"/>
    </source>
</evidence>
<sequence>MYKGMYIAMTGAVLRSQELDSVANNLANVNTVGYKKTSFSSRLYPLLEGISQKMQDVVYPDARAMTYFGSYNIDTSEGSIKTTGNPLDLAVKGEGFFAIEGKGKTYYTRNGSFSMDKDGYLVTGNGQRVLDTANKPIRIVGENINTANINIAPDGNIYVNGNILSKIKLVNLNNIEHIGDSLFFGNEVGVSKGEIMQGSIEMSNVNPIQEMVGIITALRQYETAQKVIKNFEDLSQRTVSEIAKV</sequence>
<feature type="domain" description="Flagellar basal-body/hook protein C-terminal" evidence="3">
    <location>
        <begin position="196"/>
        <end position="239"/>
    </location>
</feature>
<dbReference type="Pfam" id="PF22692">
    <property type="entry name" value="LlgE_F_G_D1"/>
    <property type="match status" value="1"/>
</dbReference>
<dbReference type="InterPro" id="IPR019776">
    <property type="entry name" value="Flagellar_basal_body_rod_CS"/>
</dbReference>
<keyword evidence="5" id="KW-0282">Flagellum</keyword>
<dbReference type="PANTHER" id="PTHR30435:SF19">
    <property type="entry name" value="FLAGELLAR BASAL-BODY ROD PROTEIN FLGG"/>
    <property type="match status" value="1"/>
</dbReference>
<dbReference type="GO" id="GO:0030694">
    <property type="term" value="C:bacterial-type flagellum basal body, rod"/>
    <property type="evidence" value="ECO:0007669"/>
    <property type="project" value="InterPro"/>
</dbReference>
<dbReference type="InterPro" id="IPR010930">
    <property type="entry name" value="Flg_bb/hook_C_dom"/>
</dbReference>
<dbReference type="InterPro" id="IPR020013">
    <property type="entry name" value="Flagellar_FlgE/F/G"/>
</dbReference>
<dbReference type="AlphaFoldDB" id="A0A5J4LAA6"/>
<dbReference type="GO" id="GO:0071978">
    <property type="term" value="P:bacterial-type flagellum-dependent swarming motility"/>
    <property type="evidence" value="ECO:0007669"/>
    <property type="project" value="TreeGrafter"/>
</dbReference>
<dbReference type="Pfam" id="PF06429">
    <property type="entry name" value="Flg_bbr_C"/>
    <property type="match status" value="1"/>
</dbReference>
<comment type="similarity">
    <text evidence="1">Belongs to the flagella basal body rod proteins family.</text>
</comment>
<dbReference type="NCBIfam" id="TIGR03506">
    <property type="entry name" value="FlgEFG_subfam"/>
    <property type="match status" value="1"/>
</dbReference>
<keyword evidence="5" id="KW-0969">Cilium</keyword>
<evidence type="ECO:0000259" key="4">
    <source>
        <dbReference type="Pfam" id="PF22692"/>
    </source>
</evidence>
<dbReference type="NCBIfam" id="TIGR02490">
    <property type="entry name" value="flgF"/>
    <property type="match status" value="1"/>
</dbReference>
<dbReference type="Pfam" id="PF00460">
    <property type="entry name" value="Flg_bb_rod"/>
    <property type="match status" value="1"/>
</dbReference>
<gene>
    <name evidence="5" type="ORF">A45J_2249</name>
</gene>
<dbReference type="SUPFAM" id="SSF117143">
    <property type="entry name" value="Flagellar hook protein flgE"/>
    <property type="match status" value="1"/>
</dbReference>
<evidence type="ECO:0000256" key="1">
    <source>
        <dbReference type="ARBA" id="ARBA00009677"/>
    </source>
</evidence>
<dbReference type="PANTHER" id="PTHR30435">
    <property type="entry name" value="FLAGELLAR PROTEIN"/>
    <property type="match status" value="1"/>
</dbReference>
<feature type="domain" description="Flagellar basal body rod protein N-terminal" evidence="2">
    <location>
        <begin position="5"/>
        <end position="35"/>
    </location>
</feature>
<feature type="domain" description="Flagellar hook protein FlgE/F/G-like D1" evidence="4">
    <location>
        <begin position="90"/>
        <end position="159"/>
    </location>
</feature>
<evidence type="ECO:0000259" key="3">
    <source>
        <dbReference type="Pfam" id="PF06429"/>
    </source>
</evidence>
<comment type="caution">
    <text evidence="5">The sequence shown here is derived from an EMBL/GenBank/DDBJ whole genome shotgun (WGS) entry which is preliminary data.</text>
</comment>
<organism evidence="5">
    <name type="scientific">hot springs metagenome</name>
    <dbReference type="NCBI Taxonomy" id="433727"/>
    <lineage>
        <taxon>unclassified sequences</taxon>
        <taxon>metagenomes</taxon>
        <taxon>ecological metagenomes</taxon>
    </lineage>
</organism>